<dbReference type="Proteomes" id="UP000304912">
    <property type="component" value="Chromosome"/>
</dbReference>
<dbReference type="AlphaFoldDB" id="A0A5B7YI15"/>
<dbReference type="GO" id="GO:0008664">
    <property type="term" value="F:RNA 2',3'-cyclic 3'-phosphodiesterase activity"/>
    <property type="evidence" value="ECO:0007669"/>
    <property type="project" value="UniProtKB-EC"/>
</dbReference>
<dbReference type="HAMAP" id="MF_01940">
    <property type="entry name" value="RNA_CPDase"/>
    <property type="match status" value="1"/>
</dbReference>
<feature type="active site" description="Proton acceptor" evidence="2">
    <location>
        <position position="137"/>
    </location>
</feature>
<protein>
    <recommendedName>
        <fullName evidence="2">RNA 2',3'-cyclic phosphodiesterase</fullName>
        <shortName evidence="2">RNA 2',3'-CPDase</shortName>
        <ecNumber evidence="2">3.1.4.58</ecNumber>
    </recommendedName>
</protein>
<dbReference type="KEGG" id="salk:FBQ74_15830"/>
<comment type="catalytic activity">
    <reaction evidence="2">
        <text>a 3'-end 2',3'-cyclophospho-ribonucleotide-RNA + H2O = a 3'-end 2'-phospho-ribonucleotide-RNA + H(+)</text>
        <dbReference type="Rhea" id="RHEA:11828"/>
        <dbReference type="Rhea" id="RHEA-COMP:10464"/>
        <dbReference type="Rhea" id="RHEA-COMP:17353"/>
        <dbReference type="ChEBI" id="CHEBI:15377"/>
        <dbReference type="ChEBI" id="CHEBI:15378"/>
        <dbReference type="ChEBI" id="CHEBI:83064"/>
        <dbReference type="ChEBI" id="CHEBI:173113"/>
        <dbReference type="EC" id="3.1.4.58"/>
    </reaction>
</comment>
<sequence length="203" mass="22618">MRCFIGLDLPVKTKLALESWRQKALPEVKERAQTKRPAKSNTPAESVAVPTANFHITLAFLGQVDARQHEALLNEMEQVKGSPFSLTLDSTALWEGPKILLAAPGEPDDALMDLARQVRKAARAAGVQVDGRPYRPHVTLVRKATDALPPPLFAPDIHADFSQFHLFESFSNAQGVRYPIRHSWPLIPNMSVRERLRQGLTDN</sequence>
<evidence type="ECO:0000256" key="3">
    <source>
        <dbReference type="SAM" id="MobiDB-lite"/>
    </source>
</evidence>
<organism evidence="4 5">
    <name type="scientific">Salinimonas iocasae</name>
    <dbReference type="NCBI Taxonomy" id="2572577"/>
    <lineage>
        <taxon>Bacteria</taxon>
        <taxon>Pseudomonadati</taxon>
        <taxon>Pseudomonadota</taxon>
        <taxon>Gammaproteobacteria</taxon>
        <taxon>Alteromonadales</taxon>
        <taxon>Alteromonadaceae</taxon>
        <taxon>Alteromonas/Salinimonas group</taxon>
        <taxon>Salinimonas</taxon>
    </lineage>
</organism>
<keyword evidence="1 2" id="KW-0378">Hydrolase</keyword>
<dbReference type="PANTHER" id="PTHR35561:SF1">
    <property type="entry name" value="RNA 2',3'-CYCLIC PHOSPHODIESTERASE"/>
    <property type="match status" value="1"/>
</dbReference>
<dbReference type="Pfam" id="PF13563">
    <property type="entry name" value="2_5_RNA_ligase2"/>
    <property type="match status" value="1"/>
</dbReference>
<accession>A0A5B7YI15</accession>
<dbReference type="EMBL" id="CP039852">
    <property type="protein sequence ID" value="QCZ95271.1"/>
    <property type="molecule type" value="Genomic_DNA"/>
</dbReference>
<comment type="function">
    <text evidence="2">Hydrolyzes RNA 2',3'-cyclic phosphodiester to an RNA 2'-phosphomonoester.</text>
</comment>
<name>A0A5B7YI15_9ALTE</name>
<keyword evidence="5" id="KW-1185">Reference proteome</keyword>
<evidence type="ECO:0000313" key="4">
    <source>
        <dbReference type="EMBL" id="QCZ95271.1"/>
    </source>
</evidence>
<feature type="active site" description="Proton donor" evidence="2">
    <location>
        <position position="55"/>
    </location>
</feature>
<proteinExistence type="inferred from homology"/>
<dbReference type="EC" id="3.1.4.58" evidence="2"/>
<dbReference type="GO" id="GO:0004113">
    <property type="term" value="F:2',3'-cyclic-nucleotide 3'-phosphodiesterase activity"/>
    <property type="evidence" value="ECO:0007669"/>
    <property type="project" value="InterPro"/>
</dbReference>
<reference evidence="4 5" key="1">
    <citation type="submission" date="2019-04" db="EMBL/GenBank/DDBJ databases">
        <title>Salinimonas iocasae sp. nov., a halophilic bacterium isolated from the outer tube casing of tubeworms in Okinawa Trough.</title>
        <authorList>
            <person name="Zhang H."/>
            <person name="Wang H."/>
            <person name="Li C."/>
        </authorList>
    </citation>
    <scope>NUCLEOTIDE SEQUENCE [LARGE SCALE GENOMIC DNA]</scope>
    <source>
        <strain evidence="4 5">KX18D6</strain>
    </source>
</reference>
<feature type="region of interest" description="Disordered" evidence="3">
    <location>
        <begin position="26"/>
        <end position="45"/>
    </location>
</feature>
<dbReference type="SUPFAM" id="SSF55144">
    <property type="entry name" value="LigT-like"/>
    <property type="match status" value="1"/>
</dbReference>
<gene>
    <name evidence="4" type="primary">thpR</name>
    <name evidence="4" type="ORF">FBQ74_15830</name>
</gene>
<dbReference type="NCBIfam" id="TIGR02258">
    <property type="entry name" value="2_5_ligase"/>
    <property type="match status" value="1"/>
</dbReference>
<evidence type="ECO:0000313" key="5">
    <source>
        <dbReference type="Proteomes" id="UP000304912"/>
    </source>
</evidence>
<dbReference type="InterPro" id="IPR004175">
    <property type="entry name" value="RNA_CPDase"/>
</dbReference>
<dbReference type="Gene3D" id="3.90.1140.10">
    <property type="entry name" value="Cyclic phosphodiesterase"/>
    <property type="match status" value="1"/>
</dbReference>
<dbReference type="PANTHER" id="PTHR35561">
    <property type="entry name" value="RNA 2',3'-CYCLIC PHOSPHODIESTERASE"/>
    <property type="match status" value="1"/>
</dbReference>
<dbReference type="InterPro" id="IPR009097">
    <property type="entry name" value="Cyclic_Pdiesterase"/>
</dbReference>
<evidence type="ECO:0000256" key="2">
    <source>
        <dbReference type="HAMAP-Rule" id="MF_01940"/>
    </source>
</evidence>
<evidence type="ECO:0000256" key="1">
    <source>
        <dbReference type="ARBA" id="ARBA00022801"/>
    </source>
</evidence>
<feature type="short sequence motif" description="HXTX 2" evidence="2">
    <location>
        <begin position="137"/>
        <end position="140"/>
    </location>
</feature>
<comment type="similarity">
    <text evidence="2">Belongs to the 2H phosphoesterase superfamily. ThpR family.</text>
</comment>
<dbReference type="OrthoDB" id="7061261at2"/>
<feature type="short sequence motif" description="HXTX 1" evidence="2">
    <location>
        <begin position="55"/>
        <end position="58"/>
    </location>
</feature>